<protein>
    <recommendedName>
        <fullName evidence="3">GH16 domain-containing protein</fullName>
    </recommendedName>
</protein>
<dbReference type="InterPro" id="IPR013320">
    <property type="entry name" value="ConA-like_dom_sf"/>
</dbReference>
<gene>
    <name evidence="4" type="ORF">LTR36_002120</name>
</gene>
<reference evidence="4 5" key="1">
    <citation type="submission" date="2021-11" db="EMBL/GenBank/DDBJ databases">
        <title>Black yeast isolated from Biological Soil Crust.</title>
        <authorList>
            <person name="Kurbessoian T."/>
        </authorList>
    </citation>
    <scope>NUCLEOTIDE SEQUENCE [LARGE SCALE GENOMIC DNA]</scope>
    <source>
        <strain evidence="4 5">CCFEE 5522</strain>
    </source>
</reference>
<evidence type="ECO:0000256" key="1">
    <source>
        <dbReference type="SAM" id="MobiDB-lite"/>
    </source>
</evidence>
<feature type="signal peptide" evidence="2">
    <location>
        <begin position="1"/>
        <end position="18"/>
    </location>
</feature>
<dbReference type="PANTHER" id="PTHR38121:SF5">
    <property type="entry name" value="GH16 DOMAIN-CONTAINING PROTEIN"/>
    <property type="match status" value="1"/>
</dbReference>
<dbReference type="Proteomes" id="UP001324427">
    <property type="component" value="Unassembled WGS sequence"/>
</dbReference>
<name>A0AAV9JME5_9PEZI</name>
<organism evidence="4 5">
    <name type="scientific">Oleoguttula mirabilis</name>
    <dbReference type="NCBI Taxonomy" id="1507867"/>
    <lineage>
        <taxon>Eukaryota</taxon>
        <taxon>Fungi</taxon>
        <taxon>Dikarya</taxon>
        <taxon>Ascomycota</taxon>
        <taxon>Pezizomycotina</taxon>
        <taxon>Dothideomycetes</taxon>
        <taxon>Dothideomycetidae</taxon>
        <taxon>Mycosphaerellales</taxon>
        <taxon>Teratosphaeriaceae</taxon>
        <taxon>Oleoguttula</taxon>
    </lineage>
</organism>
<dbReference type="Gene3D" id="2.60.120.200">
    <property type="match status" value="1"/>
</dbReference>
<evidence type="ECO:0000313" key="4">
    <source>
        <dbReference type="EMBL" id="KAK4546443.1"/>
    </source>
</evidence>
<evidence type="ECO:0000256" key="2">
    <source>
        <dbReference type="SAM" id="SignalP"/>
    </source>
</evidence>
<dbReference type="PROSITE" id="PS51762">
    <property type="entry name" value="GH16_2"/>
    <property type="match status" value="1"/>
</dbReference>
<dbReference type="GO" id="GO:0004553">
    <property type="term" value="F:hydrolase activity, hydrolyzing O-glycosyl compounds"/>
    <property type="evidence" value="ECO:0007669"/>
    <property type="project" value="InterPro"/>
</dbReference>
<dbReference type="PANTHER" id="PTHR38121">
    <property type="entry name" value="GH16 DOMAIN-CONTAINING PROTEIN"/>
    <property type="match status" value="1"/>
</dbReference>
<evidence type="ECO:0000313" key="5">
    <source>
        <dbReference type="Proteomes" id="UP001324427"/>
    </source>
</evidence>
<proteinExistence type="predicted"/>
<dbReference type="InterPro" id="IPR000757">
    <property type="entry name" value="Beta-glucanase-like"/>
</dbReference>
<dbReference type="Pfam" id="PF00722">
    <property type="entry name" value="Glyco_hydro_16"/>
    <property type="match status" value="1"/>
</dbReference>
<feature type="compositionally biased region" description="Low complexity" evidence="1">
    <location>
        <begin position="302"/>
        <end position="319"/>
    </location>
</feature>
<evidence type="ECO:0000259" key="3">
    <source>
        <dbReference type="PROSITE" id="PS51762"/>
    </source>
</evidence>
<sequence>MDVSFVLALLGIALRVAASDCSCGYTVNATSSGDYALFTEHFEADFVNTPGNVTWDSQPGLLWQAQEYNTTPAAARGPYGKAAQPENVVLDNGLQLWVRSRLLDSSSGQLIPISEVVTARSDILYGSIRVGMKTTTINGTCGAFFFYHNDSEEIDMEVLSQQQEGDVHPVNLVNQSPDSVASGYNAVNSSGFIRYNLTFDPASAFKEFRFDWLPDRIDMYADNVWLKSFHDYVPSAPGALHLIHWSNGDPGWSGGPPTQDAVLTISYVNAYFNTTTPSQSTETCSEPVSTNHSCEISAMQQGTSTGSVSGSPTASGTASHPTRSGGATTAGFGAWPLFRNTTLLAFLVVFIQL</sequence>
<dbReference type="AlphaFoldDB" id="A0AAV9JME5"/>
<keyword evidence="5" id="KW-1185">Reference proteome</keyword>
<dbReference type="EMBL" id="JAVFHQ010000015">
    <property type="protein sequence ID" value="KAK4546443.1"/>
    <property type="molecule type" value="Genomic_DNA"/>
</dbReference>
<accession>A0AAV9JME5</accession>
<dbReference type="SUPFAM" id="SSF49899">
    <property type="entry name" value="Concanavalin A-like lectins/glucanases"/>
    <property type="match status" value="1"/>
</dbReference>
<keyword evidence="2" id="KW-0732">Signal</keyword>
<dbReference type="CDD" id="cd00413">
    <property type="entry name" value="Glyco_hydrolase_16"/>
    <property type="match status" value="1"/>
</dbReference>
<feature type="chain" id="PRO_5043339572" description="GH16 domain-containing protein" evidence="2">
    <location>
        <begin position="19"/>
        <end position="353"/>
    </location>
</feature>
<feature type="domain" description="GH16" evidence="3">
    <location>
        <begin position="40"/>
        <end position="276"/>
    </location>
</feature>
<comment type="caution">
    <text evidence="4">The sequence shown here is derived from an EMBL/GenBank/DDBJ whole genome shotgun (WGS) entry which is preliminary data.</text>
</comment>
<feature type="region of interest" description="Disordered" evidence="1">
    <location>
        <begin position="300"/>
        <end position="325"/>
    </location>
</feature>
<dbReference type="GO" id="GO:0005975">
    <property type="term" value="P:carbohydrate metabolic process"/>
    <property type="evidence" value="ECO:0007669"/>
    <property type="project" value="InterPro"/>
</dbReference>